<dbReference type="KEGG" id="vg:13405155"/>
<dbReference type="Proteomes" id="UP000006037">
    <property type="component" value="Segment"/>
</dbReference>
<evidence type="ECO:0000313" key="1">
    <source>
        <dbReference type="EMBL" id="AFN39642.1"/>
    </source>
</evidence>
<accession>I6X873</accession>
<gene>
    <name evidence="1" type="ORF">MP1412_71</name>
</gene>
<dbReference type="OrthoDB" id="6562at10239"/>
<reference evidence="1 2" key="1">
    <citation type="journal article" date="2012" name="J. Virol.">
        <title>Complete Genome Sequence of Pseudomonas aeruginosa Siphophage MP1412.</title>
        <authorList>
            <person name="Bae H.W."/>
            <person name="Chung I.Y."/>
            <person name="Sim N."/>
            <person name="Cho Y.H."/>
        </authorList>
    </citation>
    <scope>NUCLEOTIDE SEQUENCE [LARGE SCALE GENOMIC DNA]</scope>
</reference>
<organism evidence="1 2">
    <name type="scientific">Pseudomonas phage MP1412</name>
    <dbReference type="NCBI Taxonomy" id="1204517"/>
    <lineage>
        <taxon>Viruses</taxon>
        <taxon>Duplodnaviria</taxon>
        <taxon>Heunggongvirae</taxon>
        <taxon>Uroviricota</taxon>
        <taxon>Caudoviricetes</taxon>
        <taxon>Mesyanzhinovviridae</taxon>
        <taxon>Rabinowitzvirinae</taxon>
        <taxon>Yuavirus</taxon>
        <taxon>Yuavirus MP1412</taxon>
        <taxon>Pseudomonas virus MP1412</taxon>
    </lineage>
</organism>
<sequence>MAYETGSATGPNDMLIKLRDFAAAQGWTVNRDVAAGSGRELCLSKGTAYFNLRSYQNENVTINGSGSAGRYGIAINGSDGYAGGSAWDRQPGYPLRSSGTIGVNNDHGHANLPLPIYFGPFPSYHLFAPDSKTIYLELEVASTIFQRLGFGSLDLFNPSAPGGGRFFYATGGGHPSTSTGGSTWLGTEIDNGTYALEEVPFRGADINTTSSQCGSFLRAAFDSFDNWCGSGRTATSSYQPQSCQGGGCHDKVLRDYSPNPLNGVGILLPNIVSVVRGNEYLNPVGIVPGMRYMDMTLYQPGEEFSLGADVWKVFPWYQKGGRSWQRGIAYKKVT</sequence>
<evidence type="ECO:0000313" key="2">
    <source>
        <dbReference type="Proteomes" id="UP000006037"/>
    </source>
</evidence>
<dbReference type="RefSeq" id="YP_006561078.1">
    <property type="nucleotide sequence ID" value="NC_018282.1"/>
</dbReference>
<name>I6X873_9CAUD</name>
<dbReference type="GeneID" id="13405155"/>
<dbReference type="EMBL" id="JX131330">
    <property type="protein sequence ID" value="AFN39642.1"/>
    <property type="molecule type" value="Genomic_DNA"/>
</dbReference>
<proteinExistence type="predicted"/>
<keyword evidence="2" id="KW-1185">Reference proteome</keyword>
<protein>
    <submittedName>
        <fullName evidence="1">Structural protein</fullName>
    </submittedName>
</protein>